<sequence>MPQVDLETLVSACAGGSCDRKVACETIAASSTTTTTNHSQPPLDSSDLAEVPPDFPPESFWLSKDAEHDWFSTNAYYERKDSTKGNSNSTNLNPNIIPNPNPSNSQRFSSLHTKASIIGLPKVQKSTFVVDKNNRRNCKPGNTRLFPKRSGSTGKSDSTTMVEPSSPKVSCMGRVRSKKDRNRRLRKQQQEQRSFQSVGKKESTKRDKKEKKSFFASFKAIFRSKSNNKDISLKSGNVTSHGGSVSESYALKKSSDIRDRLPASDRDAPPRRSVGMEPVVGLGGMTRFASGRRSESWSVEIDVV</sequence>
<name>A0A8T2YHW2_POPDE</name>
<feature type="compositionally biased region" description="Basic residues" evidence="1">
    <location>
        <begin position="175"/>
        <end position="187"/>
    </location>
</feature>
<accession>A0A8T2YHW2</accession>
<dbReference type="PANTHER" id="PTHR34120:SF2">
    <property type="entry name" value="OS01G0860900 PROTEIN"/>
    <property type="match status" value="1"/>
</dbReference>
<organism evidence="2 3">
    <name type="scientific">Populus deltoides</name>
    <name type="common">Eastern poplar</name>
    <name type="synonym">Eastern cottonwood</name>
    <dbReference type="NCBI Taxonomy" id="3696"/>
    <lineage>
        <taxon>Eukaryota</taxon>
        <taxon>Viridiplantae</taxon>
        <taxon>Streptophyta</taxon>
        <taxon>Embryophyta</taxon>
        <taxon>Tracheophyta</taxon>
        <taxon>Spermatophyta</taxon>
        <taxon>Magnoliopsida</taxon>
        <taxon>eudicotyledons</taxon>
        <taxon>Gunneridae</taxon>
        <taxon>Pentapetalae</taxon>
        <taxon>rosids</taxon>
        <taxon>fabids</taxon>
        <taxon>Malpighiales</taxon>
        <taxon>Salicaceae</taxon>
        <taxon>Saliceae</taxon>
        <taxon>Populus</taxon>
    </lineage>
</organism>
<reference evidence="2" key="1">
    <citation type="journal article" date="2021" name="J. Hered.">
        <title>Genome Assembly of Salicaceae Populus deltoides (Eastern Cottonwood) I-69 Based on Nanopore Sequencing and Hi-C Technologies.</title>
        <authorList>
            <person name="Bai S."/>
            <person name="Wu H."/>
            <person name="Zhang J."/>
            <person name="Pan Z."/>
            <person name="Zhao W."/>
            <person name="Li Z."/>
            <person name="Tong C."/>
        </authorList>
    </citation>
    <scope>NUCLEOTIDE SEQUENCE</scope>
    <source>
        <tissue evidence="2">Leaf</tissue>
    </source>
</reference>
<evidence type="ECO:0000313" key="2">
    <source>
        <dbReference type="EMBL" id="KAH8504725.1"/>
    </source>
</evidence>
<dbReference type="EMBL" id="JACEGQ020000006">
    <property type="protein sequence ID" value="KAH8504725.1"/>
    <property type="molecule type" value="Genomic_DNA"/>
</dbReference>
<feature type="region of interest" description="Disordered" evidence="1">
    <location>
        <begin position="131"/>
        <end position="210"/>
    </location>
</feature>
<evidence type="ECO:0000313" key="3">
    <source>
        <dbReference type="Proteomes" id="UP000807159"/>
    </source>
</evidence>
<dbReference type="Proteomes" id="UP000807159">
    <property type="component" value="Chromosome 6"/>
</dbReference>
<proteinExistence type="predicted"/>
<feature type="region of interest" description="Disordered" evidence="1">
    <location>
        <begin position="230"/>
        <end position="284"/>
    </location>
</feature>
<gene>
    <name evidence="2" type="ORF">H0E87_012097</name>
</gene>
<feature type="compositionally biased region" description="Polar residues" evidence="1">
    <location>
        <begin position="150"/>
        <end position="163"/>
    </location>
</feature>
<feature type="compositionally biased region" description="Basic and acidic residues" evidence="1">
    <location>
        <begin position="253"/>
        <end position="270"/>
    </location>
</feature>
<dbReference type="PANTHER" id="PTHR34120">
    <property type="entry name" value="EXPRESSED PROTEIN"/>
    <property type="match status" value="1"/>
</dbReference>
<keyword evidence="3" id="KW-1185">Reference proteome</keyword>
<feature type="compositionally biased region" description="Low complexity" evidence="1">
    <location>
        <begin position="86"/>
        <end position="105"/>
    </location>
</feature>
<feature type="compositionally biased region" description="Basic and acidic residues" evidence="1">
    <location>
        <begin position="199"/>
        <end position="210"/>
    </location>
</feature>
<feature type="compositionally biased region" description="Polar residues" evidence="1">
    <location>
        <begin position="234"/>
        <end position="247"/>
    </location>
</feature>
<feature type="region of interest" description="Disordered" evidence="1">
    <location>
        <begin position="30"/>
        <end position="61"/>
    </location>
</feature>
<dbReference type="AlphaFoldDB" id="A0A8T2YHW2"/>
<feature type="region of interest" description="Disordered" evidence="1">
    <location>
        <begin position="80"/>
        <end position="108"/>
    </location>
</feature>
<evidence type="ECO:0000256" key="1">
    <source>
        <dbReference type="SAM" id="MobiDB-lite"/>
    </source>
</evidence>
<comment type="caution">
    <text evidence="2">The sequence shown here is derived from an EMBL/GenBank/DDBJ whole genome shotgun (WGS) entry which is preliminary data.</text>
</comment>
<protein>
    <submittedName>
        <fullName evidence="2">Uncharacterized protein</fullName>
    </submittedName>
</protein>